<comment type="caution">
    <text evidence="3">The sequence shown here is derived from an EMBL/GenBank/DDBJ whole genome shotgun (WGS) entry which is preliminary data.</text>
</comment>
<dbReference type="EMBL" id="MU006095">
    <property type="protein sequence ID" value="KAF2839270.1"/>
    <property type="molecule type" value="Genomic_DNA"/>
</dbReference>
<proteinExistence type="predicted"/>
<evidence type="ECO:0000313" key="4">
    <source>
        <dbReference type="Proteomes" id="UP000799429"/>
    </source>
</evidence>
<gene>
    <name evidence="3" type="ORF">M501DRAFT_1011139</name>
</gene>
<dbReference type="InterPro" id="IPR039100">
    <property type="entry name" value="Sdo1/SBDS-like"/>
</dbReference>
<dbReference type="AlphaFoldDB" id="A0A9P4SCH9"/>
<evidence type="ECO:0000256" key="1">
    <source>
        <dbReference type="SAM" id="MobiDB-lite"/>
    </source>
</evidence>
<sequence length="113" mass="12404">MKGNVQQTKVHFKGKDEDFIIFVDSAQAVKSWKEDKSTPLAQVVNGWKVFVTQTGGNQGILDGASHSQLENEFGTHKEEDVVTQILEKGALQETENSERQGDTNPSHGPSVAH</sequence>
<feature type="domain" description="Ribosome maturation protein SDO1/SBDS N-terminal" evidence="2">
    <location>
        <begin position="7"/>
        <end position="99"/>
    </location>
</feature>
<evidence type="ECO:0000313" key="3">
    <source>
        <dbReference type="EMBL" id="KAF2839270.1"/>
    </source>
</evidence>
<keyword evidence="4" id="KW-1185">Reference proteome</keyword>
<organism evidence="3 4">
    <name type="scientific">Patellaria atrata CBS 101060</name>
    <dbReference type="NCBI Taxonomy" id="1346257"/>
    <lineage>
        <taxon>Eukaryota</taxon>
        <taxon>Fungi</taxon>
        <taxon>Dikarya</taxon>
        <taxon>Ascomycota</taxon>
        <taxon>Pezizomycotina</taxon>
        <taxon>Dothideomycetes</taxon>
        <taxon>Dothideomycetes incertae sedis</taxon>
        <taxon>Patellariales</taxon>
        <taxon>Patellariaceae</taxon>
        <taxon>Patellaria</taxon>
    </lineage>
</organism>
<dbReference type="Gene3D" id="3.30.1250.10">
    <property type="entry name" value="Ribosome maturation protein SBDS, N-terminal domain"/>
    <property type="match status" value="1"/>
</dbReference>
<reference evidence="3" key="1">
    <citation type="journal article" date="2020" name="Stud. Mycol.">
        <title>101 Dothideomycetes genomes: a test case for predicting lifestyles and emergence of pathogens.</title>
        <authorList>
            <person name="Haridas S."/>
            <person name="Albert R."/>
            <person name="Binder M."/>
            <person name="Bloem J."/>
            <person name="Labutti K."/>
            <person name="Salamov A."/>
            <person name="Andreopoulos B."/>
            <person name="Baker S."/>
            <person name="Barry K."/>
            <person name="Bills G."/>
            <person name="Bluhm B."/>
            <person name="Cannon C."/>
            <person name="Castanera R."/>
            <person name="Culley D."/>
            <person name="Daum C."/>
            <person name="Ezra D."/>
            <person name="Gonzalez J."/>
            <person name="Henrissat B."/>
            <person name="Kuo A."/>
            <person name="Liang C."/>
            <person name="Lipzen A."/>
            <person name="Lutzoni F."/>
            <person name="Magnuson J."/>
            <person name="Mondo S."/>
            <person name="Nolan M."/>
            <person name="Ohm R."/>
            <person name="Pangilinan J."/>
            <person name="Park H.-J."/>
            <person name="Ramirez L."/>
            <person name="Alfaro M."/>
            <person name="Sun H."/>
            <person name="Tritt A."/>
            <person name="Yoshinaga Y."/>
            <person name="Zwiers L.-H."/>
            <person name="Turgeon B."/>
            <person name="Goodwin S."/>
            <person name="Spatafora J."/>
            <person name="Crous P."/>
            <person name="Grigoriev I."/>
        </authorList>
    </citation>
    <scope>NUCLEOTIDE SEQUENCE</scope>
    <source>
        <strain evidence="3">CBS 101060</strain>
    </source>
</reference>
<protein>
    <submittedName>
        <fullName evidence="3">DUF1960-domain-containing protein</fullName>
    </submittedName>
</protein>
<accession>A0A9P4SCH9</accession>
<dbReference type="Pfam" id="PF01172">
    <property type="entry name" value="SBDS_N"/>
    <property type="match status" value="1"/>
</dbReference>
<dbReference type="InterPro" id="IPR036786">
    <property type="entry name" value="Ribosome_mat_SBDS_N_sf"/>
</dbReference>
<dbReference type="PANTHER" id="PTHR10927:SF2">
    <property type="entry name" value="RESTRICTION OF TELOMERE CAPPING PROTEIN 3"/>
    <property type="match status" value="1"/>
</dbReference>
<dbReference type="OrthoDB" id="2567806at2759"/>
<evidence type="ECO:0000259" key="2">
    <source>
        <dbReference type="Pfam" id="PF01172"/>
    </source>
</evidence>
<dbReference type="SUPFAM" id="SSF89895">
    <property type="entry name" value="FYSH domain"/>
    <property type="match status" value="1"/>
</dbReference>
<dbReference type="PANTHER" id="PTHR10927">
    <property type="entry name" value="RIBOSOME MATURATION PROTEIN SBDS"/>
    <property type="match status" value="1"/>
</dbReference>
<dbReference type="Proteomes" id="UP000799429">
    <property type="component" value="Unassembled WGS sequence"/>
</dbReference>
<dbReference type="InterPro" id="IPR019783">
    <property type="entry name" value="SDO1/SBDS_N"/>
</dbReference>
<name>A0A9P4SCH9_9PEZI</name>
<feature type="region of interest" description="Disordered" evidence="1">
    <location>
        <begin position="89"/>
        <end position="113"/>
    </location>
</feature>